<evidence type="ECO:0000256" key="1">
    <source>
        <dbReference type="ARBA" id="ARBA00001971"/>
    </source>
</evidence>
<keyword evidence="10 13" id="KW-0408">Iron</keyword>
<dbReference type="GO" id="GO:0004497">
    <property type="term" value="F:monooxygenase activity"/>
    <property type="evidence" value="ECO:0007669"/>
    <property type="project" value="UniProtKB-KW"/>
</dbReference>
<evidence type="ECO:0000256" key="8">
    <source>
        <dbReference type="ARBA" id="ARBA00022989"/>
    </source>
</evidence>
<reference evidence="15 16" key="1">
    <citation type="submission" date="2020-01" db="EMBL/GenBank/DDBJ databases">
        <authorList>
            <person name="Gupta K D."/>
        </authorList>
    </citation>
    <scope>NUCLEOTIDE SEQUENCE [LARGE SCALE GENOMIC DNA]</scope>
</reference>
<dbReference type="InterPro" id="IPR050121">
    <property type="entry name" value="Cytochrome_P450_monoxygenase"/>
</dbReference>
<keyword evidence="9" id="KW-0560">Oxidoreductase</keyword>
<evidence type="ECO:0000313" key="15">
    <source>
        <dbReference type="EMBL" id="CAA7264413.1"/>
    </source>
</evidence>
<dbReference type="EMBL" id="CACVBS010000044">
    <property type="protein sequence ID" value="CAA7264413.1"/>
    <property type="molecule type" value="Genomic_DNA"/>
</dbReference>
<evidence type="ECO:0000256" key="7">
    <source>
        <dbReference type="ARBA" id="ARBA00022723"/>
    </source>
</evidence>
<evidence type="ECO:0000256" key="10">
    <source>
        <dbReference type="ARBA" id="ARBA00023004"/>
    </source>
</evidence>
<dbReference type="GO" id="GO:0020037">
    <property type="term" value="F:heme binding"/>
    <property type="evidence" value="ECO:0007669"/>
    <property type="project" value="InterPro"/>
</dbReference>
<feature type="transmembrane region" description="Helical" evidence="14">
    <location>
        <begin position="46"/>
        <end position="65"/>
    </location>
</feature>
<organism evidence="15 16">
    <name type="scientific">Cyclocybe aegerita</name>
    <name type="common">Black poplar mushroom</name>
    <name type="synonym">Agrocybe aegerita</name>
    <dbReference type="NCBI Taxonomy" id="1973307"/>
    <lineage>
        <taxon>Eukaryota</taxon>
        <taxon>Fungi</taxon>
        <taxon>Dikarya</taxon>
        <taxon>Basidiomycota</taxon>
        <taxon>Agaricomycotina</taxon>
        <taxon>Agaricomycetes</taxon>
        <taxon>Agaricomycetidae</taxon>
        <taxon>Agaricales</taxon>
        <taxon>Agaricineae</taxon>
        <taxon>Bolbitiaceae</taxon>
        <taxon>Cyclocybe</taxon>
    </lineage>
</organism>
<evidence type="ECO:0000313" key="16">
    <source>
        <dbReference type="Proteomes" id="UP000467700"/>
    </source>
</evidence>
<feature type="binding site" description="axial binding residue" evidence="13">
    <location>
        <position position="532"/>
    </location>
    <ligand>
        <name>heme</name>
        <dbReference type="ChEBI" id="CHEBI:30413"/>
    </ligand>
    <ligandPart>
        <name>Fe</name>
        <dbReference type="ChEBI" id="CHEBI:18248"/>
    </ligandPart>
</feature>
<evidence type="ECO:0000256" key="12">
    <source>
        <dbReference type="ARBA" id="ARBA00023136"/>
    </source>
</evidence>
<comment type="pathway">
    <text evidence="3">Secondary metabolite biosynthesis; terpenoid biosynthesis.</text>
</comment>
<comment type="cofactor">
    <cofactor evidence="1 13">
        <name>heme</name>
        <dbReference type="ChEBI" id="CHEBI:30413"/>
    </cofactor>
</comment>
<dbReference type="GO" id="GO:0016705">
    <property type="term" value="F:oxidoreductase activity, acting on paired donors, with incorporation or reduction of molecular oxygen"/>
    <property type="evidence" value="ECO:0007669"/>
    <property type="project" value="InterPro"/>
</dbReference>
<proteinExistence type="inferred from homology"/>
<dbReference type="PANTHER" id="PTHR24305:SF166">
    <property type="entry name" value="CYTOCHROME P450 12A4, MITOCHONDRIAL-RELATED"/>
    <property type="match status" value="1"/>
</dbReference>
<dbReference type="Proteomes" id="UP000467700">
    <property type="component" value="Unassembled WGS sequence"/>
</dbReference>
<evidence type="ECO:0000256" key="6">
    <source>
        <dbReference type="ARBA" id="ARBA00022692"/>
    </source>
</evidence>
<evidence type="ECO:0000256" key="9">
    <source>
        <dbReference type="ARBA" id="ARBA00023002"/>
    </source>
</evidence>
<keyword evidence="5 13" id="KW-0349">Heme</keyword>
<dbReference type="SUPFAM" id="SSF48264">
    <property type="entry name" value="Cytochrome P450"/>
    <property type="match status" value="1"/>
</dbReference>
<comment type="similarity">
    <text evidence="4">Belongs to the cytochrome P450 family.</text>
</comment>
<dbReference type="GO" id="GO:0005506">
    <property type="term" value="F:iron ion binding"/>
    <property type="evidence" value="ECO:0007669"/>
    <property type="project" value="InterPro"/>
</dbReference>
<dbReference type="AlphaFoldDB" id="A0A8S0XJD0"/>
<dbReference type="Pfam" id="PF00067">
    <property type="entry name" value="p450"/>
    <property type="match status" value="1"/>
</dbReference>
<protein>
    <recommendedName>
        <fullName evidence="17">Cytochrome P450</fullName>
    </recommendedName>
</protein>
<dbReference type="InterPro" id="IPR036396">
    <property type="entry name" value="Cyt_P450_sf"/>
</dbReference>
<dbReference type="OrthoDB" id="1470350at2759"/>
<gene>
    <name evidence="15" type="ORF">AAE3_LOCUS6593</name>
</gene>
<dbReference type="CDD" id="cd11069">
    <property type="entry name" value="CYP_FUM15-like"/>
    <property type="match status" value="1"/>
</dbReference>
<dbReference type="Gene3D" id="1.10.630.10">
    <property type="entry name" value="Cytochrome P450"/>
    <property type="match status" value="1"/>
</dbReference>
<evidence type="ECO:0000256" key="3">
    <source>
        <dbReference type="ARBA" id="ARBA00004721"/>
    </source>
</evidence>
<dbReference type="GO" id="GO:0016020">
    <property type="term" value="C:membrane"/>
    <property type="evidence" value="ECO:0007669"/>
    <property type="project" value="UniProtKB-SubCell"/>
</dbReference>
<comment type="caution">
    <text evidence="15">The sequence shown here is derived from an EMBL/GenBank/DDBJ whole genome shotgun (WGS) entry which is preliminary data.</text>
</comment>
<comment type="subcellular location">
    <subcellularLocation>
        <location evidence="2">Membrane</location>
    </subcellularLocation>
</comment>
<evidence type="ECO:0000256" key="13">
    <source>
        <dbReference type="PIRSR" id="PIRSR602401-1"/>
    </source>
</evidence>
<evidence type="ECO:0000256" key="2">
    <source>
        <dbReference type="ARBA" id="ARBA00004370"/>
    </source>
</evidence>
<evidence type="ECO:0000256" key="4">
    <source>
        <dbReference type="ARBA" id="ARBA00010617"/>
    </source>
</evidence>
<dbReference type="PRINTS" id="PR00385">
    <property type="entry name" value="P450"/>
</dbReference>
<sequence>MSSIRIRLRVISKARIILFHCVRSRSECGFSRPQCPLVMSTPLLPYQVLGGLALIYVSWSLLKLLGGFLTPKGLRHLPGPAPKSFLTGCFDDIFDKNSGWQYHQYLADHYGSVVKIKGLLGATCLYVYDPLALHHIFVKDQQFYEESDDFVQTNRMFFGQGLGTSVGERHRLQRKLVMPSFSIAHLREMVNVFYQVSHRLHVTFQDLGKNSDQQVDVVVWMSRLALELIGQSGLGCSFDTLTTDTQPHPFGVAAKMLLPLSSSIPPLRRLLMPWIGKFEHWPRLGRFLVDLIPAKSVVDLTFVVDTINKTATEILASKKAAILTGDEAAKDEVGQGKDLISALLKANMFAPEKERLKENELLGQVASLTFAAVDTTSSALSRILYLLATHKDVQERLRQEVRDARKENGGQDPDHDTLVALPYLDAVCRETLRLYAPVTKVDRVTTADMILPLSTPIKGIDGTEIHSLSVPKGTQIIVSILGSNRNPELWGPDAMEWKPDRWLQPLPEVLIKARVPGIYSHLMTFISGGRSCIGFKFSQLEMKSVLATILEDIEFSLGEKEIHWHMGNVTTPTTDINSVAPTMPMKIRYIGKGSD</sequence>
<keyword evidence="8 14" id="KW-1133">Transmembrane helix</keyword>
<dbReference type="InterPro" id="IPR001128">
    <property type="entry name" value="Cyt_P450"/>
</dbReference>
<keyword evidence="12 14" id="KW-0472">Membrane</keyword>
<evidence type="ECO:0000256" key="14">
    <source>
        <dbReference type="SAM" id="Phobius"/>
    </source>
</evidence>
<dbReference type="InterPro" id="IPR002401">
    <property type="entry name" value="Cyt_P450_E_grp-I"/>
</dbReference>
<dbReference type="PRINTS" id="PR00463">
    <property type="entry name" value="EP450I"/>
</dbReference>
<dbReference type="PANTHER" id="PTHR24305">
    <property type="entry name" value="CYTOCHROME P450"/>
    <property type="match status" value="1"/>
</dbReference>
<accession>A0A8S0XJD0</accession>
<keyword evidence="11" id="KW-0503">Monooxygenase</keyword>
<keyword evidence="16" id="KW-1185">Reference proteome</keyword>
<evidence type="ECO:0000256" key="5">
    <source>
        <dbReference type="ARBA" id="ARBA00022617"/>
    </source>
</evidence>
<keyword evidence="6 14" id="KW-0812">Transmembrane</keyword>
<name>A0A8S0XJD0_CYCAE</name>
<keyword evidence="7 13" id="KW-0479">Metal-binding</keyword>
<evidence type="ECO:0000256" key="11">
    <source>
        <dbReference type="ARBA" id="ARBA00023033"/>
    </source>
</evidence>
<evidence type="ECO:0008006" key="17">
    <source>
        <dbReference type="Google" id="ProtNLM"/>
    </source>
</evidence>